<evidence type="ECO:0000256" key="1">
    <source>
        <dbReference type="ARBA" id="ARBA00005705"/>
    </source>
</evidence>
<organism evidence="3 4">
    <name type="scientific">Achlya hypogyna</name>
    <name type="common">Oomycete</name>
    <name type="synonym">Protoachlya hypogyna</name>
    <dbReference type="NCBI Taxonomy" id="1202772"/>
    <lineage>
        <taxon>Eukaryota</taxon>
        <taxon>Sar</taxon>
        <taxon>Stramenopiles</taxon>
        <taxon>Oomycota</taxon>
        <taxon>Saprolegniomycetes</taxon>
        <taxon>Saprolegniales</taxon>
        <taxon>Achlyaceae</taxon>
        <taxon>Achlya</taxon>
    </lineage>
</organism>
<dbReference type="Pfam" id="PF03577">
    <property type="entry name" value="Peptidase_C69"/>
    <property type="match status" value="1"/>
</dbReference>
<dbReference type="InterPro" id="IPR005322">
    <property type="entry name" value="Peptidase_C69"/>
</dbReference>
<keyword evidence="2" id="KW-1133">Transmembrane helix</keyword>
<dbReference type="AlphaFoldDB" id="A0A1V9YNT6"/>
<name>A0A1V9YNT6_ACHHY</name>
<sequence length="617" mass="66660">MRGGAILTAVAAAADACTTIALGKLATTTGAPIVTHAADCSSCDFRIGKVPPKTYAPGAMRNIAPFRLAYPRYVGDDRGSVFTLANVDNAVFNWSLTEPVGQIPQVPSTFGYISGIYGIVNERQVAIGESTCGGRLISKPITAGGRALFDVAELTTVAMERASTAREAIELMGSLAETYGYYGAAFDTDAALVEAGESLTVADATEAWVMHLHPDDSGASAVWAAQRIPDDHIAVVANQFILRELNLSDPTTFLASANVVDVAARQGWYDPELDGAFDWTLAYAYRRPDHYYATRRVWRVLTLARPSLELSPTTDPLATDYPVSVQVASPLSPMALIAIHRDHYEGTPFDLTVGPMAGPYGSPDRLDVNGNGNMSKEEARRGHQERALSMFRAAYSFVAVLDPADARQAHLWFGQYAPHATSYVPISALADAVPTAYSTGSLHAFDPRAAYWATALVGNWAGRFYVHSMPTVAATQRVLEAALLSALSDVRASVTAATNESEVRAFLTTASERFAMTTVSAYEALFHRLVAEFHDGYQMHGLHAATIAPESFFYPEWWLRQVGYFDVPEQVPADAGRIAWVLGCLLAVIVTFGLSWMGFTLGSNLLQRRSQGYSSIL</sequence>
<protein>
    <submittedName>
        <fullName evidence="3">Peptidase</fullName>
    </submittedName>
</protein>
<dbReference type="PANTHER" id="PTHR12994:SF17">
    <property type="entry name" value="LD30995P"/>
    <property type="match status" value="1"/>
</dbReference>
<keyword evidence="2" id="KW-0472">Membrane</keyword>
<accession>A0A1V9YNT6</accession>
<feature type="transmembrane region" description="Helical" evidence="2">
    <location>
        <begin position="578"/>
        <end position="599"/>
    </location>
</feature>
<comment type="similarity">
    <text evidence="1">Belongs to the peptidase C69 family. Secernin subfamily.</text>
</comment>
<dbReference type="OrthoDB" id="5175656at2759"/>
<dbReference type="GO" id="GO:0006508">
    <property type="term" value="P:proteolysis"/>
    <property type="evidence" value="ECO:0007669"/>
    <property type="project" value="InterPro"/>
</dbReference>
<evidence type="ECO:0000256" key="2">
    <source>
        <dbReference type="SAM" id="Phobius"/>
    </source>
</evidence>
<dbReference type="Proteomes" id="UP000243579">
    <property type="component" value="Unassembled WGS sequence"/>
</dbReference>
<dbReference type="EMBL" id="JNBR01001450">
    <property type="protein sequence ID" value="OQR87321.1"/>
    <property type="molecule type" value="Genomic_DNA"/>
</dbReference>
<gene>
    <name evidence="3" type="ORF">ACHHYP_09129</name>
</gene>
<keyword evidence="2" id="KW-0812">Transmembrane</keyword>
<reference evidence="3 4" key="1">
    <citation type="journal article" date="2014" name="Genome Biol. Evol.">
        <title>The secreted proteins of Achlya hypogyna and Thraustotheca clavata identify the ancestral oomycete secretome and reveal gene acquisitions by horizontal gene transfer.</title>
        <authorList>
            <person name="Misner I."/>
            <person name="Blouin N."/>
            <person name="Leonard G."/>
            <person name="Richards T.A."/>
            <person name="Lane C.E."/>
        </authorList>
    </citation>
    <scope>NUCLEOTIDE SEQUENCE [LARGE SCALE GENOMIC DNA]</scope>
    <source>
        <strain evidence="3 4">ATCC 48635</strain>
    </source>
</reference>
<proteinExistence type="inferred from homology"/>
<dbReference type="STRING" id="1202772.A0A1V9YNT6"/>
<keyword evidence="4" id="KW-1185">Reference proteome</keyword>
<evidence type="ECO:0000313" key="3">
    <source>
        <dbReference type="EMBL" id="OQR87321.1"/>
    </source>
</evidence>
<dbReference type="GO" id="GO:0016805">
    <property type="term" value="F:dipeptidase activity"/>
    <property type="evidence" value="ECO:0007669"/>
    <property type="project" value="InterPro"/>
</dbReference>
<dbReference type="GO" id="GO:0070004">
    <property type="term" value="F:cysteine-type exopeptidase activity"/>
    <property type="evidence" value="ECO:0007669"/>
    <property type="project" value="InterPro"/>
</dbReference>
<evidence type="ECO:0000313" key="4">
    <source>
        <dbReference type="Proteomes" id="UP000243579"/>
    </source>
</evidence>
<comment type="caution">
    <text evidence="3">The sequence shown here is derived from an EMBL/GenBank/DDBJ whole genome shotgun (WGS) entry which is preliminary data.</text>
</comment>
<dbReference type="PANTHER" id="PTHR12994">
    <property type="entry name" value="SECERNIN"/>
    <property type="match status" value="1"/>
</dbReference>